<organism evidence="3 4">
    <name type="scientific">Parascaris univalens</name>
    <name type="common">Nematode worm</name>
    <dbReference type="NCBI Taxonomy" id="6257"/>
    <lineage>
        <taxon>Eukaryota</taxon>
        <taxon>Metazoa</taxon>
        <taxon>Ecdysozoa</taxon>
        <taxon>Nematoda</taxon>
        <taxon>Chromadorea</taxon>
        <taxon>Rhabditida</taxon>
        <taxon>Spirurina</taxon>
        <taxon>Ascaridomorpha</taxon>
        <taxon>Ascaridoidea</taxon>
        <taxon>Ascarididae</taxon>
        <taxon>Parascaris</taxon>
    </lineage>
</organism>
<accession>A0A914ZXC9</accession>
<reference evidence="4" key="1">
    <citation type="submission" date="2022-11" db="UniProtKB">
        <authorList>
            <consortium name="WormBaseParasite"/>
        </authorList>
    </citation>
    <scope>IDENTIFICATION</scope>
</reference>
<keyword evidence="2" id="KW-0677">Repeat</keyword>
<protein>
    <submittedName>
        <fullName evidence="4">BACK domain-containing protein</fullName>
    </submittedName>
</protein>
<sequence>MEIGHKVAYHACVVIGLKMYIAGGYDGDTFFNDFRCYDAERMKWLEMAPMHNARCYVAGCELNGRVFVCGGSDGHERLKSAEIYDTEKNQWTQLRDMHFARSDAAACTMNGRVYVVGGFNGDFVLQSVEMYIPDSDLWIEIATMNTPRSGLACVVDRDSIVIAGGFDGSARLSSVERLRSSSSYTVMLPPMPSARLMLKERLKCCEKRTSKSSTTAAKLNTVAANSEPSCGHPRSNLHFMRCIAKLPFALERQIISRCELSAHVLQMSSPVNAVSLDIRVLWKLVSPE</sequence>
<evidence type="ECO:0000313" key="4">
    <source>
        <dbReference type="WBParaSite" id="PgE019_g002_t09"/>
    </source>
</evidence>
<dbReference type="AlphaFoldDB" id="A0A914ZXC9"/>
<dbReference type="InterPro" id="IPR006652">
    <property type="entry name" value="Kelch_1"/>
</dbReference>
<dbReference type="WBParaSite" id="PgE019_g002_t09">
    <property type="protein sequence ID" value="PgE019_g002_t09"/>
    <property type="gene ID" value="PgE019_g002"/>
</dbReference>
<dbReference type="Proteomes" id="UP000887569">
    <property type="component" value="Unplaced"/>
</dbReference>
<dbReference type="Pfam" id="PF24681">
    <property type="entry name" value="Kelch_KLHDC2_KLHL20_DRC7"/>
    <property type="match status" value="1"/>
</dbReference>
<keyword evidence="1" id="KW-0880">Kelch repeat</keyword>
<dbReference type="PANTHER" id="PTHR46344:SF27">
    <property type="entry name" value="KELCH REPEAT SUPERFAMILY PROTEIN"/>
    <property type="match status" value="1"/>
</dbReference>
<evidence type="ECO:0000256" key="2">
    <source>
        <dbReference type="ARBA" id="ARBA00022737"/>
    </source>
</evidence>
<proteinExistence type="predicted"/>
<dbReference type="InterPro" id="IPR015915">
    <property type="entry name" value="Kelch-typ_b-propeller"/>
</dbReference>
<evidence type="ECO:0000313" key="3">
    <source>
        <dbReference type="Proteomes" id="UP000887569"/>
    </source>
</evidence>
<keyword evidence="3" id="KW-1185">Reference proteome</keyword>
<evidence type="ECO:0000256" key="1">
    <source>
        <dbReference type="ARBA" id="ARBA00022441"/>
    </source>
</evidence>
<dbReference type="SUPFAM" id="SSF117281">
    <property type="entry name" value="Kelch motif"/>
    <property type="match status" value="1"/>
</dbReference>
<dbReference type="Gene3D" id="2.120.10.80">
    <property type="entry name" value="Kelch-type beta propeller"/>
    <property type="match status" value="1"/>
</dbReference>
<dbReference type="SMART" id="SM00612">
    <property type="entry name" value="Kelch"/>
    <property type="match status" value="4"/>
</dbReference>
<dbReference type="PANTHER" id="PTHR46344">
    <property type="entry name" value="OS02G0202900 PROTEIN"/>
    <property type="match status" value="1"/>
</dbReference>
<name>A0A914ZXC9_PARUN</name>